<evidence type="ECO:0000256" key="1">
    <source>
        <dbReference type="SAM" id="MobiDB-lite"/>
    </source>
</evidence>
<evidence type="ECO:0000313" key="2">
    <source>
        <dbReference type="EMBL" id="KZT25828.1"/>
    </source>
</evidence>
<dbReference type="EMBL" id="KV425569">
    <property type="protein sequence ID" value="KZT25828.1"/>
    <property type="molecule type" value="Genomic_DNA"/>
</dbReference>
<dbReference type="Proteomes" id="UP000076761">
    <property type="component" value="Unassembled WGS sequence"/>
</dbReference>
<name>A0A165SXN4_9AGAM</name>
<dbReference type="AlphaFoldDB" id="A0A165SXN4"/>
<feature type="compositionally biased region" description="Basic and acidic residues" evidence="1">
    <location>
        <begin position="57"/>
        <end position="67"/>
    </location>
</feature>
<organism evidence="2 3">
    <name type="scientific">Neolentinus lepideus HHB14362 ss-1</name>
    <dbReference type="NCBI Taxonomy" id="1314782"/>
    <lineage>
        <taxon>Eukaryota</taxon>
        <taxon>Fungi</taxon>
        <taxon>Dikarya</taxon>
        <taxon>Basidiomycota</taxon>
        <taxon>Agaricomycotina</taxon>
        <taxon>Agaricomycetes</taxon>
        <taxon>Gloeophyllales</taxon>
        <taxon>Gloeophyllaceae</taxon>
        <taxon>Neolentinus</taxon>
    </lineage>
</organism>
<dbReference type="STRING" id="1314782.A0A165SXN4"/>
<feature type="region of interest" description="Disordered" evidence="1">
    <location>
        <begin position="57"/>
        <end position="141"/>
    </location>
</feature>
<dbReference type="OrthoDB" id="3365519at2759"/>
<dbReference type="InParanoid" id="A0A165SXN4"/>
<feature type="compositionally biased region" description="Polar residues" evidence="1">
    <location>
        <begin position="70"/>
        <end position="141"/>
    </location>
</feature>
<proteinExistence type="predicted"/>
<sequence>MQGVSMPTHQYHLMAQTYLASPKTNTDIIRNLAFCTRSYNRVVLRLRAQAEIMERYSHRRRLSDPPRDSNGYNSRAPTVGRSQSRLPSRAPSPNSFHGRNSNHQVGSGTYSRAASQTRSPSRLSPTVIQTSTSGSTLNSGQSVTFRSPLYRVRRAPLLYVFVPSPEGEWLSDTSVLECEAELKRAGVAHLLRPGDVVWDTAVGDEGNVGRMVWDGGYLLDLDYTFSMTGELPQYLHSLAFPPSYFHRVIRSVNNPICYVDISPWSEEIADNLQLLQDRVKTETPQGTYHTVVRWVHRSSFVVKPPSIKMRIPNTDLFIDPGWFGTVVVEAEGTNEGLADLQDRCRDAFPPRAGSENKPPSRVFRILRERSRPGEIWIRTIREKERLM</sequence>
<protein>
    <submittedName>
        <fullName evidence="2">Uncharacterized protein</fullName>
    </submittedName>
</protein>
<evidence type="ECO:0000313" key="3">
    <source>
        <dbReference type="Proteomes" id="UP000076761"/>
    </source>
</evidence>
<gene>
    <name evidence="2" type="ORF">NEOLEDRAFT_1064240</name>
</gene>
<accession>A0A165SXN4</accession>
<reference evidence="2 3" key="1">
    <citation type="journal article" date="2016" name="Mol. Biol. Evol.">
        <title>Comparative Genomics of Early-Diverging Mushroom-Forming Fungi Provides Insights into the Origins of Lignocellulose Decay Capabilities.</title>
        <authorList>
            <person name="Nagy L.G."/>
            <person name="Riley R."/>
            <person name="Tritt A."/>
            <person name="Adam C."/>
            <person name="Daum C."/>
            <person name="Floudas D."/>
            <person name="Sun H."/>
            <person name="Yadav J.S."/>
            <person name="Pangilinan J."/>
            <person name="Larsson K.H."/>
            <person name="Matsuura K."/>
            <person name="Barry K."/>
            <person name="Labutti K."/>
            <person name="Kuo R."/>
            <person name="Ohm R.A."/>
            <person name="Bhattacharya S.S."/>
            <person name="Shirouzu T."/>
            <person name="Yoshinaga Y."/>
            <person name="Martin F.M."/>
            <person name="Grigoriev I.V."/>
            <person name="Hibbett D.S."/>
        </authorList>
    </citation>
    <scope>NUCLEOTIDE SEQUENCE [LARGE SCALE GENOMIC DNA]</scope>
    <source>
        <strain evidence="2 3">HHB14362 ss-1</strain>
    </source>
</reference>
<keyword evidence="3" id="KW-1185">Reference proteome</keyword>